<evidence type="ECO:0000313" key="8">
    <source>
        <dbReference type="EMBL" id="VDP48607.1"/>
    </source>
</evidence>
<keyword evidence="2" id="KW-0001">2Fe-2S</keyword>
<dbReference type="GO" id="GO:0140647">
    <property type="term" value="P:P450-containing electron transport chain"/>
    <property type="evidence" value="ECO:0007669"/>
    <property type="project" value="InterPro"/>
</dbReference>
<feature type="domain" description="2Fe-2S ferredoxin-type" evidence="7">
    <location>
        <begin position="44"/>
        <end position="146"/>
    </location>
</feature>
<protein>
    <submittedName>
        <fullName evidence="10">2Fe-2S ferredoxin-type domain-containing protein</fullName>
    </submittedName>
</protein>
<dbReference type="Proteomes" id="UP000279833">
    <property type="component" value="Unassembled WGS sequence"/>
</dbReference>
<evidence type="ECO:0000256" key="5">
    <source>
        <dbReference type="ARBA" id="ARBA00023014"/>
    </source>
</evidence>
<dbReference type="Gene3D" id="3.10.20.30">
    <property type="match status" value="1"/>
</dbReference>
<comment type="similarity">
    <text evidence="1">Belongs to the adrenodoxin/putidaredoxin family.</text>
</comment>
<dbReference type="Pfam" id="PF00111">
    <property type="entry name" value="Fer2"/>
    <property type="match status" value="1"/>
</dbReference>
<dbReference type="STRING" id="6186.A0A183KBK3"/>
<dbReference type="PROSITE" id="PS00814">
    <property type="entry name" value="ADX"/>
    <property type="match status" value="1"/>
</dbReference>
<reference evidence="8 9" key="2">
    <citation type="submission" date="2018-11" db="EMBL/GenBank/DDBJ databases">
        <authorList>
            <consortium name="Pathogen Informatics"/>
        </authorList>
    </citation>
    <scope>NUCLEOTIDE SEQUENCE [LARGE SCALE GENOMIC DNA]</scope>
    <source>
        <strain evidence="8">Dakar</strain>
        <strain evidence="9">Dakar, Senegal</strain>
    </source>
</reference>
<evidence type="ECO:0000256" key="3">
    <source>
        <dbReference type="ARBA" id="ARBA00022723"/>
    </source>
</evidence>
<evidence type="ECO:0000313" key="10">
    <source>
        <dbReference type="WBParaSite" id="SCUD_0001239401-mRNA-1"/>
    </source>
</evidence>
<dbReference type="PANTHER" id="PTHR23426:SF65">
    <property type="entry name" value="FERREDOXIN-2, MITOCHONDRIAL"/>
    <property type="match status" value="1"/>
</dbReference>
<dbReference type="InterPro" id="IPR018298">
    <property type="entry name" value="Adrenodoxin_Fe-S_BS"/>
</dbReference>
<dbReference type="InterPro" id="IPR012675">
    <property type="entry name" value="Beta-grasp_dom_sf"/>
</dbReference>
<dbReference type="GO" id="GO:0051537">
    <property type="term" value="F:2 iron, 2 sulfur cluster binding"/>
    <property type="evidence" value="ECO:0007669"/>
    <property type="project" value="UniProtKB-KW"/>
</dbReference>
<dbReference type="InterPro" id="IPR001055">
    <property type="entry name" value="Adrenodoxin-like"/>
</dbReference>
<dbReference type="PANTHER" id="PTHR23426">
    <property type="entry name" value="FERREDOXIN/ADRENODOXIN"/>
    <property type="match status" value="1"/>
</dbReference>
<dbReference type="SUPFAM" id="SSF54292">
    <property type="entry name" value="2Fe-2S ferredoxin-like"/>
    <property type="match status" value="1"/>
</dbReference>
<keyword evidence="4" id="KW-0408">Iron</keyword>
<reference evidence="10" key="1">
    <citation type="submission" date="2016-06" db="UniProtKB">
        <authorList>
            <consortium name="WormBaseParasite"/>
        </authorList>
    </citation>
    <scope>IDENTIFICATION</scope>
</reference>
<evidence type="ECO:0000256" key="4">
    <source>
        <dbReference type="ARBA" id="ARBA00023004"/>
    </source>
</evidence>
<dbReference type="PROSITE" id="PS51085">
    <property type="entry name" value="2FE2S_FER_2"/>
    <property type="match status" value="1"/>
</dbReference>
<dbReference type="CDD" id="cd00207">
    <property type="entry name" value="fer2"/>
    <property type="match status" value="1"/>
</dbReference>
<keyword evidence="3" id="KW-0479">Metal-binding</keyword>
<comment type="cofactor">
    <cofactor evidence="6">
        <name>[2Fe-2S] cluster</name>
        <dbReference type="ChEBI" id="CHEBI:190135"/>
    </cofactor>
</comment>
<dbReference type="InterPro" id="IPR036010">
    <property type="entry name" value="2Fe-2S_ferredoxin-like_sf"/>
</dbReference>
<keyword evidence="9" id="KW-1185">Reference proteome</keyword>
<dbReference type="InterPro" id="IPR001041">
    <property type="entry name" value="2Fe-2S_ferredoxin-type"/>
</dbReference>
<evidence type="ECO:0000313" key="9">
    <source>
        <dbReference type="Proteomes" id="UP000279833"/>
    </source>
</evidence>
<sequence>MSHVLRNVQFFHHLNSFRRYLKPLFLNHSIRKFNENSTPASKTVNVRFVDRNGNIRHLEGEVGDNLMVLARRHNIEIEGACEGSLACSTCHVYIDQKFYDLLPPASEGEEDMLDLAVFLQENSRLSCQIVLTKELNGMTITLPKATRNFYVDGHIPQPH</sequence>
<proteinExistence type="inferred from homology"/>
<evidence type="ECO:0000259" key="7">
    <source>
        <dbReference type="PROSITE" id="PS51085"/>
    </source>
</evidence>
<dbReference type="GO" id="GO:0005739">
    <property type="term" value="C:mitochondrion"/>
    <property type="evidence" value="ECO:0007669"/>
    <property type="project" value="TreeGrafter"/>
</dbReference>
<name>A0A183KBK3_9TREM</name>
<dbReference type="OrthoDB" id="268593at2759"/>
<evidence type="ECO:0000256" key="6">
    <source>
        <dbReference type="ARBA" id="ARBA00034078"/>
    </source>
</evidence>
<dbReference type="AlphaFoldDB" id="A0A183KBK3"/>
<evidence type="ECO:0000256" key="1">
    <source>
        <dbReference type="ARBA" id="ARBA00010914"/>
    </source>
</evidence>
<dbReference type="WBParaSite" id="SCUD_0001239401-mRNA-1">
    <property type="protein sequence ID" value="SCUD_0001239401-mRNA-1"/>
    <property type="gene ID" value="SCUD_0001239401"/>
</dbReference>
<keyword evidence="5" id="KW-0411">Iron-sulfur</keyword>
<dbReference type="EMBL" id="UZAK01035095">
    <property type="protein sequence ID" value="VDP48607.1"/>
    <property type="molecule type" value="Genomic_DNA"/>
</dbReference>
<dbReference type="GO" id="GO:0009055">
    <property type="term" value="F:electron transfer activity"/>
    <property type="evidence" value="ECO:0007669"/>
    <property type="project" value="TreeGrafter"/>
</dbReference>
<accession>A0A183KBK3</accession>
<organism evidence="10">
    <name type="scientific">Schistosoma curassoni</name>
    <dbReference type="NCBI Taxonomy" id="6186"/>
    <lineage>
        <taxon>Eukaryota</taxon>
        <taxon>Metazoa</taxon>
        <taxon>Spiralia</taxon>
        <taxon>Lophotrochozoa</taxon>
        <taxon>Platyhelminthes</taxon>
        <taxon>Trematoda</taxon>
        <taxon>Digenea</taxon>
        <taxon>Strigeidida</taxon>
        <taxon>Schistosomatoidea</taxon>
        <taxon>Schistosomatidae</taxon>
        <taxon>Schistosoma</taxon>
    </lineage>
</organism>
<dbReference type="PRINTS" id="PR00355">
    <property type="entry name" value="ADRENODOXIN"/>
</dbReference>
<evidence type="ECO:0000256" key="2">
    <source>
        <dbReference type="ARBA" id="ARBA00022714"/>
    </source>
</evidence>
<dbReference type="GO" id="GO:0046872">
    <property type="term" value="F:metal ion binding"/>
    <property type="evidence" value="ECO:0007669"/>
    <property type="project" value="UniProtKB-KW"/>
</dbReference>
<gene>
    <name evidence="8" type="ORF">SCUD_LOCUS12391</name>
</gene>